<dbReference type="SUPFAM" id="SSF56436">
    <property type="entry name" value="C-type lectin-like"/>
    <property type="match status" value="1"/>
</dbReference>
<evidence type="ECO:0000256" key="1">
    <source>
        <dbReference type="ARBA" id="ARBA00004167"/>
    </source>
</evidence>
<dbReference type="KEGG" id="emc:129336933"/>
<dbReference type="PANTHER" id="PTHR46746">
    <property type="entry name" value="KILLER CELL LECTIN-LIKE RECEPTOR SUBFAMILY F MEMBER 2"/>
    <property type="match status" value="1"/>
</dbReference>
<evidence type="ECO:0000256" key="4">
    <source>
        <dbReference type="SAM" id="Phobius"/>
    </source>
</evidence>
<protein>
    <submittedName>
        <fullName evidence="7">C-type lectin domain family 4 member F-like</fullName>
    </submittedName>
</protein>
<dbReference type="SMART" id="SM00034">
    <property type="entry name" value="CLECT"/>
    <property type="match status" value="1"/>
</dbReference>
<dbReference type="InterPro" id="IPR016187">
    <property type="entry name" value="CTDL_fold"/>
</dbReference>
<keyword evidence="4" id="KW-1133">Transmembrane helix</keyword>
<name>A0AA97JXZ8_EUBMA</name>
<keyword evidence="4" id="KW-0812">Transmembrane</keyword>
<dbReference type="PROSITE" id="PS50041">
    <property type="entry name" value="C_TYPE_LECTIN_2"/>
    <property type="match status" value="1"/>
</dbReference>
<proteinExistence type="predicted"/>
<evidence type="ECO:0000256" key="2">
    <source>
        <dbReference type="ARBA" id="ARBA00022734"/>
    </source>
</evidence>
<dbReference type="CDD" id="cd03593">
    <property type="entry name" value="CLECT_NK_receptors_like"/>
    <property type="match status" value="1"/>
</dbReference>
<dbReference type="InterPro" id="IPR033992">
    <property type="entry name" value="NKR-like_CTLD"/>
</dbReference>
<keyword evidence="2" id="KW-0430">Lectin</keyword>
<reference evidence="7" key="1">
    <citation type="submission" date="2025-08" db="UniProtKB">
        <authorList>
            <consortium name="RefSeq"/>
        </authorList>
    </citation>
    <scope>IDENTIFICATION</scope>
    <source>
        <tissue evidence="7">Blood</tissue>
    </source>
</reference>
<dbReference type="InterPro" id="IPR016186">
    <property type="entry name" value="C-type_lectin-like/link_sf"/>
</dbReference>
<evidence type="ECO:0000259" key="5">
    <source>
        <dbReference type="PROSITE" id="PS50041"/>
    </source>
</evidence>
<evidence type="ECO:0000256" key="3">
    <source>
        <dbReference type="ARBA" id="ARBA00023157"/>
    </source>
</evidence>
<keyword evidence="4" id="KW-0472">Membrane</keyword>
<gene>
    <name evidence="7" type="primary">LOC129336933</name>
</gene>
<feature type="transmembrane region" description="Helical" evidence="4">
    <location>
        <begin position="34"/>
        <end position="57"/>
    </location>
</feature>
<dbReference type="GO" id="GO:0030246">
    <property type="term" value="F:carbohydrate binding"/>
    <property type="evidence" value="ECO:0007669"/>
    <property type="project" value="UniProtKB-KW"/>
</dbReference>
<keyword evidence="3" id="KW-1015">Disulfide bond</keyword>
<dbReference type="Gene3D" id="3.10.100.10">
    <property type="entry name" value="Mannose-Binding Protein A, subunit A"/>
    <property type="match status" value="1"/>
</dbReference>
<dbReference type="PANTHER" id="PTHR46746:SF9">
    <property type="entry name" value="CD209 ANTIGEN-LIKE PROTEIN C-LIKE"/>
    <property type="match status" value="1"/>
</dbReference>
<dbReference type="RefSeq" id="XP_054846330.1">
    <property type="nucleotide sequence ID" value="XM_054990355.1"/>
</dbReference>
<organism evidence="6 7">
    <name type="scientific">Eublepharis macularius</name>
    <name type="common">Leopard gecko</name>
    <name type="synonym">Cyrtodactylus macularius</name>
    <dbReference type="NCBI Taxonomy" id="481883"/>
    <lineage>
        <taxon>Eukaryota</taxon>
        <taxon>Metazoa</taxon>
        <taxon>Chordata</taxon>
        <taxon>Craniata</taxon>
        <taxon>Vertebrata</taxon>
        <taxon>Euteleostomi</taxon>
        <taxon>Lepidosauria</taxon>
        <taxon>Squamata</taxon>
        <taxon>Bifurcata</taxon>
        <taxon>Gekkota</taxon>
        <taxon>Eublepharidae</taxon>
        <taxon>Eublepharinae</taxon>
        <taxon>Eublepharis</taxon>
    </lineage>
</organism>
<dbReference type="GeneID" id="129336933"/>
<dbReference type="AlphaFoldDB" id="A0AA97JXZ8"/>
<dbReference type="GO" id="GO:0016020">
    <property type="term" value="C:membrane"/>
    <property type="evidence" value="ECO:0007669"/>
    <property type="project" value="UniProtKB-SubCell"/>
</dbReference>
<dbReference type="Proteomes" id="UP001190640">
    <property type="component" value="Chromosome 10"/>
</dbReference>
<feature type="domain" description="C-type lectin" evidence="5">
    <location>
        <begin position="133"/>
        <end position="232"/>
    </location>
</feature>
<comment type="subcellular location">
    <subcellularLocation>
        <location evidence="1">Membrane</location>
        <topology evidence="1">Single-pass membrane protein</topology>
    </subcellularLocation>
</comment>
<evidence type="ECO:0000313" key="7">
    <source>
        <dbReference type="RefSeq" id="XP_054846330.1"/>
    </source>
</evidence>
<accession>A0AA97JXZ8</accession>
<sequence length="232" mass="26167">MAENIYENFQRLQNDGAASKKPALPPPSKRSVSILSFLAVLVLLLAIALVSVTVLYFQQERQLQEQDGIARKSSDSLQRCNVSYAQLEEAESFKLLGCSEIQAYLKNVTASLTSLQQRYSNLMSFVSVGWNFYNGSFYFFSQEAKTWREAEEACMSHGAHLTSVASKEEMKYLLSKAKGVSFWIGLTDQREEGNWTWTDGTKYDNQLRQEKFETGVGGGKRSLSLRVGTYCQ</sequence>
<dbReference type="Pfam" id="PF00059">
    <property type="entry name" value="Lectin_C"/>
    <property type="match status" value="1"/>
</dbReference>
<dbReference type="InterPro" id="IPR001304">
    <property type="entry name" value="C-type_lectin-like"/>
</dbReference>
<evidence type="ECO:0000313" key="6">
    <source>
        <dbReference type="Proteomes" id="UP001190640"/>
    </source>
</evidence>
<dbReference type="InterPro" id="IPR051379">
    <property type="entry name" value="C-type_Lectin_Receptor_IMM"/>
</dbReference>
<keyword evidence="6" id="KW-1185">Reference proteome</keyword>